<keyword evidence="2" id="KW-1185">Reference proteome</keyword>
<dbReference type="Pfam" id="PF24787">
    <property type="entry name" value="TEX47"/>
    <property type="match status" value="1"/>
</dbReference>
<dbReference type="PANTHER" id="PTHR34035">
    <property type="entry name" value="TESTIS-EXPRESSED PROTEIN 47"/>
    <property type="match status" value="1"/>
</dbReference>
<comment type="caution">
    <text evidence="1">The sequence shown here is derived from an EMBL/GenBank/DDBJ whole genome shotgun (WGS) entry which is preliminary data.</text>
</comment>
<proteinExistence type="predicted"/>
<reference evidence="1" key="1">
    <citation type="thesis" date="2020" institute="ProQuest LLC" country="789 East Eisenhower Parkway, Ann Arbor, MI, USA">
        <title>Comparative Genomics and Chromosome Evolution.</title>
        <authorList>
            <person name="Mudd A.B."/>
        </authorList>
    </citation>
    <scope>NUCLEOTIDE SEQUENCE</scope>
    <source>
        <strain evidence="1">1538</strain>
        <tissue evidence="1">Blood</tissue>
    </source>
</reference>
<evidence type="ECO:0000313" key="2">
    <source>
        <dbReference type="Proteomes" id="UP001181693"/>
    </source>
</evidence>
<dbReference type="Proteomes" id="UP001181693">
    <property type="component" value="Unassembled WGS sequence"/>
</dbReference>
<evidence type="ECO:0008006" key="3">
    <source>
        <dbReference type="Google" id="ProtNLM"/>
    </source>
</evidence>
<sequence>MLIYPRIPPCLGTDGSSGGTAHDHCEKLFNKLLKFHLGESISGLLLLYPTSVIHIIESSSEILYGIIEDLVQSQNDGDNSLFQEARILVISHNIPSRLFQQWYYRIMRPPVHYINSDMHRQSEEGVLEEFLTTLLKLGTFLTEKLEPGSKGLVGDLYCLAPELLVQEETIQFLINSDRFVKPEEFQAMYDKPMNVSIGSDQLWPASQHFLL</sequence>
<dbReference type="PANTHER" id="PTHR34035:SF1">
    <property type="entry name" value="TESTIS-EXPRESSED PROTEIN 47"/>
    <property type="match status" value="1"/>
</dbReference>
<accession>A0AAV2ZX84</accession>
<organism evidence="1 2">
    <name type="scientific">Pyxicephalus adspersus</name>
    <name type="common">African bullfrog</name>
    <dbReference type="NCBI Taxonomy" id="30357"/>
    <lineage>
        <taxon>Eukaryota</taxon>
        <taxon>Metazoa</taxon>
        <taxon>Chordata</taxon>
        <taxon>Craniata</taxon>
        <taxon>Vertebrata</taxon>
        <taxon>Euteleostomi</taxon>
        <taxon>Amphibia</taxon>
        <taxon>Batrachia</taxon>
        <taxon>Anura</taxon>
        <taxon>Neobatrachia</taxon>
        <taxon>Ranoidea</taxon>
        <taxon>Pyxicephalidae</taxon>
        <taxon>Pyxicephalinae</taxon>
        <taxon>Pyxicephalus</taxon>
    </lineage>
</organism>
<protein>
    <recommendedName>
        <fullName evidence="3">Testis-expressed protein 47</fullName>
    </recommendedName>
</protein>
<dbReference type="AlphaFoldDB" id="A0AAV2ZX84"/>
<name>A0AAV2ZX84_PYXAD</name>
<dbReference type="EMBL" id="DYDO01000008">
    <property type="protein sequence ID" value="DBA19324.1"/>
    <property type="molecule type" value="Genomic_DNA"/>
</dbReference>
<evidence type="ECO:0000313" key="1">
    <source>
        <dbReference type="EMBL" id="DBA19324.1"/>
    </source>
</evidence>
<dbReference type="InterPro" id="IPR055308">
    <property type="entry name" value="TEX47-like"/>
</dbReference>
<gene>
    <name evidence="1" type="ORF">GDO54_015181</name>
</gene>